<evidence type="ECO:0000256" key="3">
    <source>
        <dbReference type="ARBA" id="ARBA00022448"/>
    </source>
</evidence>
<evidence type="ECO:0000313" key="7">
    <source>
        <dbReference type="Proteomes" id="UP000824083"/>
    </source>
</evidence>
<name>A0A9D1IJL3_9BURK</name>
<comment type="caution">
    <text evidence="6">The sequence shown here is derived from an EMBL/GenBank/DDBJ whole genome shotgun (WGS) entry which is preliminary data.</text>
</comment>
<sequence>MPIMRTALKAVFVAGACLVAASFSAQAAQTIRLAHTAATSHAHHAAALQFAKNVEARTKGELKVEVYPSGELGDQPALAEQVTMSALDMAVVSLGNMAMYSKKLNAMTAPFLFKSYDQAHQVIDSFVMPWMNEGLASHDALGLSMFDYGFRQTTTQDVVVKTADDLKGVKIRVPPATGLLAAFDAIGANTQSIAYSELYTSLKQGVVVGEENPVFTILADSLYETQNQLAMTNHYFDCQVLLINKTIYESLPEDQKNILKEEAVNAQNLTRKMISEGESAVVEELKKKGMNVTYPDRDSFVKKMAPAYEKVAELAGKDAMDEVLKAVKASEQ</sequence>
<dbReference type="PANTHER" id="PTHR33376:SF4">
    <property type="entry name" value="SIALIC ACID-BINDING PERIPLASMIC PROTEIN SIAP"/>
    <property type="match status" value="1"/>
</dbReference>
<reference evidence="6" key="1">
    <citation type="submission" date="2020-10" db="EMBL/GenBank/DDBJ databases">
        <authorList>
            <person name="Gilroy R."/>
        </authorList>
    </citation>
    <scope>NUCLEOTIDE SEQUENCE</scope>
    <source>
        <strain evidence="6">7463</strain>
    </source>
</reference>
<proteinExistence type="inferred from homology"/>
<dbReference type="CDD" id="cd13603">
    <property type="entry name" value="PBP2_TRAP_Siap_TeaA_like"/>
    <property type="match status" value="1"/>
</dbReference>
<protein>
    <submittedName>
        <fullName evidence="6">TRAP transporter substrate-binding protein</fullName>
    </submittedName>
</protein>
<evidence type="ECO:0000256" key="1">
    <source>
        <dbReference type="ARBA" id="ARBA00004196"/>
    </source>
</evidence>
<feature type="signal peptide" evidence="5">
    <location>
        <begin position="1"/>
        <end position="27"/>
    </location>
</feature>
<dbReference type="NCBIfam" id="NF037995">
    <property type="entry name" value="TRAP_S1"/>
    <property type="match status" value="1"/>
</dbReference>
<comment type="subcellular location">
    <subcellularLocation>
        <location evidence="1">Cell envelope</location>
    </subcellularLocation>
</comment>
<evidence type="ECO:0000256" key="5">
    <source>
        <dbReference type="SAM" id="SignalP"/>
    </source>
</evidence>
<evidence type="ECO:0000256" key="2">
    <source>
        <dbReference type="ARBA" id="ARBA00009023"/>
    </source>
</evidence>
<gene>
    <name evidence="6" type="ORF">IAC56_01930</name>
</gene>
<dbReference type="Gene3D" id="3.40.190.170">
    <property type="entry name" value="Bacterial extracellular solute-binding protein, family 7"/>
    <property type="match status" value="1"/>
</dbReference>
<dbReference type="EMBL" id="DVMY01000033">
    <property type="protein sequence ID" value="HIU37019.1"/>
    <property type="molecule type" value="Genomic_DNA"/>
</dbReference>
<dbReference type="Proteomes" id="UP000824083">
    <property type="component" value="Unassembled WGS sequence"/>
</dbReference>
<dbReference type="InterPro" id="IPR038404">
    <property type="entry name" value="TRAP_DctP_sf"/>
</dbReference>
<dbReference type="InterPro" id="IPR004682">
    <property type="entry name" value="TRAP_DctP"/>
</dbReference>
<keyword evidence="3" id="KW-0813">Transport</keyword>
<dbReference type="NCBIfam" id="TIGR00787">
    <property type="entry name" value="dctP"/>
    <property type="match status" value="1"/>
</dbReference>
<dbReference type="InterPro" id="IPR018389">
    <property type="entry name" value="DctP_fam"/>
</dbReference>
<comment type="similarity">
    <text evidence="2">Belongs to the bacterial solute-binding protein 7 family.</text>
</comment>
<dbReference type="GO" id="GO:0030288">
    <property type="term" value="C:outer membrane-bounded periplasmic space"/>
    <property type="evidence" value="ECO:0007669"/>
    <property type="project" value="InterPro"/>
</dbReference>
<organism evidence="6 7">
    <name type="scientific">Candidatus Aphodousia faecigallinarum</name>
    <dbReference type="NCBI Taxonomy" id="2840677"/>
    <lineage>
        <taxon>Bacteria</taxon>
        <taxon>Pseudomonadati</taxon>
        <taxon>Pseudomonadota</taxon>
        <taxon>Betaproteobacteria</taxon>
        <taxon>Burkholderiales</taxon>
        <taxon>Sutterellaceae</taxon>
        <taxon>Sutterellaceae incertae sedis</taxon>
        <taxon>Candidatus Aphodousia</taxon>
    </lineage>
</organism>
<dbReference type="PANTHER" id="PTHR33376">
    <property type="match status" value="1"/>
</dbReference>
<evidence type="ECO:0000256" key="4">
    <source>
        <dbReference type="ARBA" id="ARBA00022729"/>
    </source>
</evidence>
<feature type="chain" id="PRO_5039638020" evidence="5">
    <location>
        <begin position="28"/>
        <end position="332"/>
    </location>
</feature>
<dbReference type="AlphaFoldDB" id="A0A9D1IJL3"/>
<dbReference type="PIRSF" id="PIRSF006470">
    <property type="entry name" value="DctB"/>
    <property type="match status" value="1"/>
</dbReference>
<reference evidence="6" key="2">
    <citation type="journal article" date="2021" name="PeerJ">
        <title>Extensive microbial diversity within the chicken gut microbiome revealed by metagenomics and culture.</title>
        <authorList>
            <person name="Gilroy R."/>
            <person name="Ravi A."/>
            <person name="Getino M."/>
            <person name="Pursley I."/>
            <person name="Horton D.L."/>
            <person name="Alikhan N.F."/>
            <person name="Baker D."/>
            <person name="Gharbi K."/>
            <person name="Hall N."/>
            <person name="Watson M."/>
            <person name="Adriaenssens E.M."/>
            <person name="Foster-Nyarko E."/>
            <person name="Jarju S."/>
            <person name="Secka A."/>
            <person name="Antonio M."/>
            <person name="Oren A."/>
            <person name="Chaudhuri R.R."/>
            <person name="La Ragione R."/>
            <person name="Hildebrand F."/>
            <person name="Pallen M.J."/>
        </authorList>
    </citation>
    <scope>NUCLEOTIDE SEQUENCE</scope>
    <source>
        <strain evidence="6">7463</strain>
    </source>
</reference>
<keyword evidence="4 5" id="KW-0732">Signal</keyword>
<dbReference type="GO" id="GO:0055085">
    <property type="term" value="P:transmembrane transport"/>
    <property type="evidence" value="ECO:0007669"/>
    <property type="project" value="InterPro"/>
</dbReference>
<dbReference type="Pfam" id="PF03480">
    <property type="entry name" value="DctP"/>
    <property type="match status" value="1"/>
</dbReference>
<accession>A0A9D1IJL3</accession>
<evidence type="ECO:0000313" key="6">
    <source>
        <dbReference type="EMBL" id="HIU37019.1"/>
    </source>
</evidence>